<name>A0ABU6C6V0_9ACTN</name>
<dbReference type="InterPro" id="IPR049082">
    <property type="entry name" value="T7SS_signal"/>
</dbReference>
<evidence type="ECO:0000256" key="1">
    <source>
        <dbReference type="SAM" id="Coils"/>
    </source>
</evidence>
<dbReference type="EMBL" id="JAOZYB010000049">
    <property type="protein sequence ID" value="MEB3960446.1"/>
    <property type="molecule type" value="Genomic_DNA"/>
</dbReference>
<feature type="compositionally biased region" description="Basic and acidic residues" evidence="2">
    <location>
        <begin position="9"/>
        <end position="20"/>
    </location>
</feature>
<dbReference type="RefSeq" id="WP_324767530.1">
    <property type="nucleotide sequence ID" value="NZ_BAAATS010000019.1"/>
</dbReference>
<evidence type="ECO:0000313" key="5">
    <source>
        <dbReference type="Proteomes" id="UP001352223"/>
    </source>
</evidence>
<sequence length="432" mass="44252">MAATLGSTDDPKDLIPGEADKIGSIETDLNTWSDKFEKIGDGLRDLRIKGWVGQASDAFWPTLGKEKTNWYYASDALSGAAKAAHSYSTTLTWAQGQAGTAIDKWKAGDHDGAEQLLSTARKQLKEEAEKLTKKLHDLAGDAKDAPGWLAGIRSGVDAKKWAEDHGVGKAAIAPEAWAREKKSWFGTADNPRHREKEWGKGEDGSWYLRDKTAAEPGADDDATPAKKAEWSIKLAEWSGKASVWSAGIDGDGKWGDTKYKYEAGVQTLGIDGSVGASVTNGQFQAGASGSAYLAQASASGSLEYGVGGAQAEGKAFVGADAGAKISAGKDGVHAGAEAFAGAKATGSASADVAGVGAGVTGEAWAGVGAEAHADVGMKDGKFTIGGDVGVGLGVGGKVGFNVTVDPSKLGDALGDGADAVGDAWDSTVGSWL</sequence>
<gene>
    <name evidence="4" type="ORF">OKJ48_09330</name>
</gene>
<accession>A0ABU6C6V0</accession>
<keyword evidence="5" id="KW-1185">Reference proteome</keyword>
<organism evidence="4 5">
    <name type="scientific">Streptomyces kunmingensis</name>
    <dbReference type="NCBI Taxonomy" id="68225"/>
    <lineage>
        <taxon>Bacteria</taxon>
        <taxon>Bacillati</taxon>
        <taxon>Actinomycetota</taxon>
        <taxon>Actinomycetes</taxon>
        <taxon>Kitasatosporales</taxon>
        <taxon>Streptomycetaceae</taxon>
        <taxon>Streptomyces</taxon>
    </lineage>
</organism>
<proteinExistence type="predicted"/>
<feature type="region of interest" description="Disordered" evidence="2">
    <location>
        <begin position="1"/>
        <end position="20"/>
    </location>
</feature>
<feature type="domain" description="Putative T7SS secretion signal" evidence="3">
    <location>
        <begin position="4"/>
        <end position="130"/>
    </location>
</feature>
<evidence type="ECO:0000256" key="2">
    <source>
        <dbReference type="SAM" id="MobiDB-lite"/>
    </source>
</evidence>
<protein>
    <recommendedName>
        <fullName evidence="3">Putative T7SS secretion signal domain-containing protein</fullName>
    </recommendedName>
</protein>
<feature type="coiled-coil region" evidence="1">
    <location>
        <begin position="110"/>
        <end position="141"/>
    </location>
</feature>
<evidence type="ECO:0000259" key="3">
    <source>
        <dbReference type="Pfam" id="PF21725"/>
    </source>
</evidence>
<dbReference type="Proteomes" id="UP001352223">
    <property type="component" value="Unassembled WGS sequence"/>
</dbReference>
<keyword evidence="1" id="KW-0175">Coiled coil</keyword>
<dbReference type="Pfam" id="PF21725">
    <property type="entry name" value="T7SS_signal"/>
    <property type="match status" value="1"/>
</dbReference>
<comment type="caution">
    <text evidence="4">The sequence shown here is derived from an EMBL/GenBank/DDBJ whole genome shotgun (WGS) entry which is preliminary data.</text>
</comment>
<evidence type="ECO:0000313" key="4">
    <source>
        <dbReference type="EMBL" id="MEB3960446.1"/>
    </source>
</evidence>
<reference evidence="4 5" key="1">
    <citation type="submission" date="2022-10" db="EMBL/GenBank/DDBJ databases">
        <authorList>
            <person name="Xie J."/>
            <person name="Shen N."/>
        </authorList>
    </citation>
    <scope>NUCLEOTIDE SEQUENCE [LARGE SCALE GENOMIC DNA]</scope>
    <source>
        <strain evidence="4 5">DSM 41681</strain>
    </source>
</reference>